<comment type="caution">
    <text evidence="2">The sequence shown here is derived from an EMBL/GenBank/DDBJ whole genome shotgun (WGS) entry which is preliminary data.</text>
</comment>
<gene>
    <name evidence="2" type="ORF">Salat_1614600</name>
</gene>
<dbReference type="EMBL" id="JACGWO010000006">
    <property type="protein sequence ID" value="KAK4424212.1"/>
    <property type="molecule type" value="Genomic_DNA"/>
</dbReference>
<organism evidence="2 3">
    <name type="scientific">Sesamum alatum</name>
    <dbReference type="NCBI Taxonomy" id="300844"/>
    <lineage>
        <taxon>Eukaryota</taxon>
        <taxon>Viridiplantae</taxon>
        <taxon>Streptophyta</taxon>
        <taxon>Embryophyta</taxon>
        <taxon>Tracheophyta</taxon>
        <taxon>Spermatophyta</taxon>
        <taxon>Magnoliopsida</taxon>
        <taxon>eudicotyledons</taxon>
        <taxon>Gunneridae</taxon>
        <taxon>Pentapetalae</taxon>
        <taxon>asterids</taxon>
        <taxon>lamiids</taxon>
        <taxon>Lamiales</taxon>
        <taxon>Pedaliaceae</taxon>
        <taxon>Sesamum</taxon>
    </lineage>
</organism>
<feature type="compositionally biased region" description="Basic and acidic residues" evidence="1">
    <location>
        <begin position="86"/>
        <end position="109"/>
    </location>
</feature>
<sequence>MEILGKGMILIEAEEELLNEQYGPWMRALNPRTPLRRTGEETTAGNITSHGGGIGHQTGNDERGWARCGGDIFSASSMMHSGTRNLGDEDPRDTIAAEKRGPCAEWRTT</sequence>
<evidence type="ECO:0000313" key="2">
    <source>
        <dbReference type="EMBL" id="KAK4424212.1"/>
    </source>
</evidence>
<feature type="region of interest" description="Disordered" evidence="1">
    <location>
        <begin position="79"/>
        <end position="109"/>
    </location>
</feature>
<feature type="region of interest" description="Disordered" evidence="1">
    <location>
        <begin position="29"/>
        <end position="63"/>
    </location>
</feature>
<evidence type="ECO:0000256" key="1">
    <source>
        <dbReference type="SAM" id="MobiDB-lite"/>
    </source>
</evidence>
<accession>A0AAE1Y6G0</accession>
<dbReference type="Proteomes" id="UP001293254">
    <property type="component" value="Unassembled WGS sequence"/>
</dbReference>
<reference evidence="2" key="2">
    <citation type="journal article" date="2024" name="Plant">
        <title>Genomic evolution and insights into agronomic trait innovations of Sesamum species.</title>
        <authorList>
            <person name="Miao H."/>
            <person name="Wang L."/>
            <person name="Qu L."/>
            <person name="Liu H."/>
            <person name="Sun Y."/>
            <person name="Le M."/>
            <person name="Wang Q."/>
            <person name="Wei S."/>
            <person name="Zheng Y."/>
            <person name="Lin W."/>
            <person name="Duan Y."/>
            <person name="Cao H."/>
            <person name="Xiong S."/>
            <person name="Wang X."/>
            <person name="Wei L."/>
            <person name="Li C."/>
            <person name="Ma Q."/>
            <person name="Ju M."/>
            <person name="Zhao R."/>
            <person name="Li G."/>
            <person name="Mu C."/>
            <person name="Tian Q."/>
            <person name="Mei H."/>
            <person name="Zhang T."/>
            <person name="Gao T."/>
            <person name="Zhang H."/>
        </authorList>
    </citation>
    <scope>NUCLEOTIDE SEQUENCE</scope>
    <source>
        <strain evidence="2">3651</strain>
    </source>
</reference>
<keyword evidence="3" id="KW-1185">Reference proteome</keyword>
<dbReference type="AlphaFoldDB" id="A0AAE1Y6G0"/>
<proteinExistence type="predicted"/>
<reference evidence="2" key="1">
    <citation type="submission" date="2020-06" db="EMBL/GenBank/DDBJ databases">
        <authorList>
            <person name="Li T."/>
            <person name="Hu X."/>
            <person name="Zhang T."/>
            <person name="Song X."/>
            <person name="Zhang H."/>
            <person name="Dai N."/>
            <person name="Sheng W."/>
            <person name="Hou X."/>
            <person name="Wei L."/>
        </authorList>
    </citation>
    <scope>NUCLEOTIDE SEQUENCE</scope>
    <source>
        <strain evidence="2">3651</strain>
        <tissue evidence="2">Leaf</tissue>
    </source>
</reference>
<name>A0AAE1Y6G0_9LAMI</name>
<evidence type="ECO:0000313" key="3">
    <source>
        <dbReference type="Proteomes" id="UP001293254"/>
    </source>
</evidence>
<protein>
    <submittedName>
        <fullName evidence="2">Uncharacterized protein</fullName>
    </submittedName>
</protein>